<feature type="region of interest" description="Disordered" evidence="1">
    <location>
        <begin position="1"/>
        <end position="60"/>
    </location>
</feature>
<dbReference type="AlphaFoldDB" id="A0A0N0VD88"/>
<name>A0A0N0VD88_LEPPY</name>
<organism evidence="2 3">
    <name type="scientific">Leptomonas pyrrhocoris</name>
    <name type="common">Firebug parasite</name>
    <dbReference type="NCBI Taxonomy" id="157538"/>
    <lineage>
        <taxon>Eukaryota</taxon>
        <taxon>Discoba</taxon>
        <taxon>Euglenozoa</taxon>
        <taxon>Kinetoplastea</taxon>
        <taxon>Metakinetoplastina</taxon>
        <taxon>Trypanosomatida</taxon>
        <taxon>Trypanosomatidae</taxon>
        <taxon>Leishmaniinae</taxon>
        <taxon>Leptomonas</taxon>
    </lineage>
</organism>
<accession>A0A0N0VD88</accession>
<feature type="compositionally biased region" description="Basic residues" evidence="1">
    <location>
        <begin position="1"/>
        <end position="11"/>
    </location>
</feature>
<comment type="caution">
    <text evidence="2">The sequence shown here is derived from an EMBL/GenBank/DDBJ whole genome shotgun (WGS) entry which is preliminary data.</text>
</comment>
<sequence length="234" mass="25876">MAGIASRRRFAREHGQRLTPPARILPSRGARVRTVEVQPPPPMETLPTPLRRQPPPTPTGGYAWGQANCDELVPGYVRATEGRFLCAASPTPGSRAELLTHAHPAWIFLWRRVSSEARSRDVTRGKTAHRRCCYREVEERDDRGLPSGHRRALGSRRLCRQLPRLHTKCGSVRWSGCDHRADGHGGAHGQLQRAAPPSQFGAARRFPRNQRGAVFRGSGTGAVLLLPRSRAAFG</sequence>
<dbReference type="GeneID" id="26909162"/>
<protein>
    <submittedName>
        <fullName evidence="2">Uncharacterized protein</fullName>
    </submittedName>
</protein>
<dbReference type="RefSeq" id="XP_015653310.1">
    <property type="nucleotide sequence ID" value="XM_015808025.1"/>
</dbReference>
<dbReference type="Proteomes" id="UP000037923">
    <property type="component" value="Unassembled WGS sequence"/>
</dbReference>
<evidence type="ECO:0000256" key="1">
    <source>
        <dbReference type="SAM" id="MobiDB-lite"/>
    </source>
</evidence>
<dbReference type="VEuPathDB" id="TriTrypDB:LpyrH10_27_0340"/>
<keyword evidence="3" id="KW-1185">Reference proteome</keyword>
<dbReference type="EMBL" id="LGTL01000027">
    <property type="protein sequence ID" value="KPA74871.1"/>
    <property type="molecule type" value="Genomic_DNA"/>
</dbReference>
<reference evidence="2 3" key="1">
    <citation type="submission" date="2015-07" db="EMBL/GenBank/DDBJ databases">
        <title>High-quality genome of monoxenous trypanosomatid Leptomonas pyrrhocoris.</title>
        <authorList>
            <person name="Flegontov P."/>
            <person name="Butenko A."/>
            <person name="Firsov S."/>
            <person name="Vlcek C."/>
            <person name="Logacheva M.D."/>
            <person name="Field M."/>
            <person name="Filatov D."/>
            <person name="Flegontova O."/>
            <person name="Gerasimov E."/>
            <person name="Jackson A.P."/>
            <person name="Kelly S."/>
            <person name="Opperdoes F."/>
            <person name="O'Reilly A."/>
            <person name="Votypka J."/>
            <person name="Yurchenko V."/>
            <person name="Lukes J."/>
        </authorList>
    </citation>
    <scope>NUCLEOTIDE SEQUENCE [LARGE SCALE GENOMIC DNA]</scope>
    <source>
        <strain evidence="2">H10</strain>
    </source>
</reference>
<evidence type="ECO:0000313" key="2">
    <source>
        <dbReference type="EMBL" id="KPA74871.1"/>
    </source>
</evidence>
<proteinExistence type="predicted"/>
<evidence type="ECO:0000313" key="3">
    <source>
        <dbReference type="Proteomes" id="UP000037923"/>
    </source>
</evidence>
<gene>
    <name evidence="2" type="ORF">ABB37_08879</name>
</gene>